<organism evidence="2">
    <name type="scientific">uncultured Rubrobacteraceae bacterium</name>
    <dbReference type="NCBI Taxonomy" id="349277"/>
    <lineage>
        <taxon>Bacteria</taxon>
        <taxon>Bacillati</taxon>
        <taxon>Actinomycetota</taxon>
        <taxon>Rubrobacteria</taxon>
        <taxon>Rubrobacterales</taxon>
        <taxon>Rubrobacteraceae</taxon>
        <taxon>environmental samples</taxon>
    </lineage>
</organism>
<accession>A0A6J4NKU5</accession>
<sequence>MGDFANVERPPVASAVASAAALLFAVLLLLGACSGETTGQGAGAPEDGREPRETTMATTSGPETTAEGPPKITLGEDPGGRPEVVLRLEGGPKTTFSGLCSIGDAQNVLDGRVPKRFTFNPRGRELSCRIQKRDDGRGALKIILIAGDTTRSVQQTNSPGSTINVTYRDG</sequence>
<name>A0A6J4NKU5_9ACTN</name>
<evidence type="ECO:0000313" key="2">
    <source>
        <dbReference type="EMBL" id="CAA9388601.1"/>
    </source>
</evidence>
<dbReference type="EMBL" id="CADCUV010000022">
    <property type="protein sequence ID" value="CAA9388601.1"/>
    <property type="molecule type" value="Genomic_DNA"/>
</dbReference>
<proteinExistence type="predicted"/>
<gene>
    <name evidence="2" type="ORF">AVDCRST_MAG22-442</name>
</gene>
<feature type="region of interest" description="Disordered" evidence="1">
    <location>
        <begin position="38"/>
        <end position="82"/>
    </location>
</feature>
<dbReference type="AlphaFoldDB" id="A0A6J4NKU5"/>
<evidence type="ECO:0000256" key="1">
    <source>
        <dbReference type="SAM" id="MobiDB-lite"/>
    </source>
</evidence>
<protein>
    <submittedName>
        <fullName evidence="2">Uncharacterized protein</fullName>
    </submittedName>
</protein>
<reference evidence="2" key="1">
    <citation type="submission" date="2020-02" db="EMBL/GenBank/DDBJ databases">
        <authorList>
            <person name="Meier V. D."/>
        </authorList>
    </citation>
    <scope>NUCLEOTIDE SEQUENCE</scope>
    <source>
        <strain evidence="2">AVDCRST_MAG22</strain>
    </source>
</reference>